<keyword evidence="1" id="KW-0732">Signal</keyword>
<dbReference type="GO" id="GO:0016788">
    <property type="term" value="F:hydrolase activity, acting on ester bonds"/>
    <property type="evidence" value="ECO:0007669"/>
    <property type="project" value="UniProtKB-ARBA"/>
</dbReference>
<name>A0A4U5JKY3_9GAMM</name>
<keyword evidence="3" id="KW-1185">Reference proteome</keyword>
<proteinExistence type="predicted"/>
<organism evidence="2 3">
    <name type="scientific">Luteimonas gilva</name>
    <dbReference type="NCBI Taxonomy" id="2572684"/>
    <lineage>
        <taxon>Bacteria</taxon>
        <taxon>Pseudomonadati</taxon>
        <taxon>Pseudomonadota</taxon>
        <taxon>Gammaproteobacteria</taxon>
        <taxon>Lysobacterales</taxon>
        <taxon>Lysobacteraceae</taxon>
        <taxon>Luteimonas</taxon>
    </lineage>
</organism>
<evidence type="ECO:0008006" key="4">
    <source>
        <dbReference type="Google" id="ProtNLM"/>
    </source>
</evidence>
<dbReference type="InterPro" id="IPR036514">
    <property type="entry name" value="SGNH_hydro_sf"/>
</dbReference>
<evidence type="ECO:0000313" key="2">
    <source>
        <dbReference type="EMBL" id="TKR29775.1"/>
    </source>
</evidence>
<dbReference type="SUPFAM" id="SSF52266">
    <property type="entry name" value="SGNH hydrolase"/>
    <property type="match status" value="1"/>
</dbReference>
<sequence length="274" mass="28974">MRLSLRCAAVLIGGWLIAGAAPASPPSERPTQRVLFVGNSLVYVQNVSGLLHALSKAQAGGPVIETATFVAPGGTLAERWKDGAAAKAIREEKWNVVVLQERGGVLACLASPQRRQEPDCRASERAHKQFADLAKSRGARVLLYGTWGPDSAWQQNLDRGQTLVSRSSGAEVVELGEMLRAQDKRQPATPMFSDGIHASLEGAVMIAARLYRGIVGTAPKANDLELDFALLPPNAAIKPELPIEKQPQLAATGKSVRVPADSIAGLLAVANAAP</sequence>
<protein>
    <recommendedName>
        <fullName evidence="4">SGNH/GDSL hydrolase family protein</fullName>
    </recommendedName>
</protein>
<evidence type="ECO:0000256" key="1">
    <source>
        <dbReference type="SAM" id="SignalP"/>
    </source>
</evidence>
<gene>
    <name evidence="2" type="ORF">FCE95_16795</name>
</gene>
<dbReference type="EMBL" id="SZUA01000003">
    <property type="protein sequence ID" value="TKR29775.1"/>
    <property type="molecule type" value="Genomic_DNA"/>
</dbReference>
<feature type="signal peptide" evidence="1">
    <location>
        <begin position="1"/>
        <end position="23"/>
    </location>
</feature>
<accession>A0A4U5JKY3</accession>
<dbReference type="Proteomes" id="UP000308707">
    <property type="component" value="Unassembled WGS sequence"/>
</dbReference>
<comment type="caution">
    <text evidence="2">The sequence shown here is derived from an EMBL/GenBank/DDBJ whole genome shotgun (WGS) entry which is preliminary data.</text>
</comment>
<reference evidence="2 3" key="1">
    <citation type="submission" date="2019-04" db="EMBL/GenBank/DDBJ databases">
        <title>Reference strain of H23.</title>
        <authorList>
            <person name="Luo X."/>
        </authorList>
    </citation>
    <scope>NUCLEOTIDE SEQUENCE [LARGE SCALE GENOMIC DNA]</scope>
    <source>
        <strain evidence="2 3">H23</strain>
    </source>
</reference>
<dbReference type="AlphaFoldDB" id="A0A4U5JKY3"/>
<dbReference type="RefSeq" id="WP_137268178.1">
    <property type="nucleotide sequence ID" value="NZ_SZUA01000003.1"/>
</dbReference>
<dbReference type="OrthoDB" id="9792428at2"/>
<feature type="chain" id="PRO_5020419315" description="SGNH/GDSL hydrolase family protein" evidence="1">
    <location>
        <begin position="24"/>
        <end position="274"/>
    </location>
</feature>
<dbReference type="Gene3D" id="3.40.50.1110">
    <property type="entry name" value="SGNH hydrolase"/>
    <property type="match status" value="1"/>
</dbReference>
<evidence type="ECO:0000313" key="3">
    <source>
        <dbReference type="Proteomes" id="UP000308707"/>
    </source>
</evidence>